<evidence type="ECO:0000256" key="1">
    <source>
        <dbReference type="SAM" id="MobiDB-lite"/>
    </source>
</evidence>
<gene>
    <name evidence="2" type="ORF">N7541_001714</name>
</gene>
<feature type="compositionally biased region" description="Polar residues" evidence="1">
    <location>
        <begin position="197"/>
        <end position="209"/>
    </location>
</feature>
<keyword evidence="3" id="KW-1185">Reference proteome</keyword>
<protein>
    <submittedName>
        <fullName evidence="2">Uncharacterized protein</fullName>
    </submittedName>
</protein>
<evidence type="ECO:0000313" key="3">
    <source>
        <dbReference type="Proteomes" id="UP001148299"/>
    </source>
</evidence>
<dbReference type="EMBL" id="JAPZBR010000001">
    <property type="protein sequence ID" value="KAJ5367773.1"/>
    <property type="molecule type" value="Genomic_DNA"/>
</dbReference>
<accession>A0A9W9RWP1</accession>
<comment type="caution">
    <text evidence="2">The sequence shown here is derived from an EMBL/GenBank/DDBJ whole genome shotgun (WGS) entry which is preliminary data.</text>
</comment>
<feature type="region of interest" description="Disordered" evidence="1">
    <location>
        <begin position="197"/>
        <end position="225"/>
    </location>
</feature>
<organism evidence="2 3">
    <name type="scientific">Penicillium brevicompactum</name>
    <dbReference type="NCBI Taxonomy" id="5074"/>
    <lineage>
        <taxon>Eukaryota</taxon>
        <taxon>Fungi</taxon>
        <taxon>Dikarya</taxon>
        <taxon>Ascomycota</taxon>
        <taxon>Pezizomycotina</taxon>
        <taxon>Eurotiomycetes</taxon>
        <taxon>Eurotiomycetidae</taxon>
        <taxon>Eurotiales</taxon>
        <taxon>Aspergillaceae</taxon>
        <taxon>Penicillium</taxon>
    </lineage>
</organism>
<proteinExistence type="predicted"/>
<name>A0A9W9RWP1_PENBR</name>
<reference evidence="2" key="2">
    <citation type="journal article" date="2023" name="IMA Fungus">
        <title>Comparative genomic study of the Penicillium genus elucidates a diverse pangenome and 15 lateral gene transfer events.</title>
        <authorList>
            <person name="Petersen C."/>
            <person name="Sorensen T."/>
            <person name="Nielsen M.R."/>
            <person name="Sondergaard T.E."/>
            <person name="Sorensen J.L."/>
            <person name="Fitzpatrick D.A."/>
            <person name="Frisvad J.C."/>
            <person name="Nielsen K.L."/>
        </authorList>
    </citation>
    <scope>NUCLEOTIDE SEQUENCE</scope>
    <source>
        <strain evidence="2">IBT 35675</strain>
    </source>
</reference>
<evidence type="ECO:0000313" key="2">
    <source>
        <dbReference type="EMBL" id="KAJ5367773.1"/>
    </source>
</evidence>
<dbReference type="AlphaFoldDB" id="A0A9W9RWP1"/>
<dbReference type="Proteomes" id="UP001148299">
    <property type="component" value="Unassembled WGS sequence"/>
</dbReference>
<sequence length="225" mass="25229">MSAVEVSSTHHILKQLHQNPIKAPASLYHCYQPWNISTVNIGISGNFTATCGTPIKTPEITVPAQQSWEVYFVEYPSEISNEHFYALYVYDDPENELGSHFFTQSMEGQLPRDVKSKTKSGDHTKMLPLGVTLGANYSGSWYQLQNDLPKSSQKDRKPAEWLAQFVEELKKAGLVYLKEDYQEKAQLQQKLEGAMNSTGQTFVGGQSHLSPPVRQSGYSPRGTNK</sequence>
<feature type="compositionally biased region" description="Polar residues" evidence="1">
    <location>
        <begin position="216"/>
        <end position="225"/>
    </location>
</feature>
<reference evidence="2" key="1">
    <citation type="submission" date="2022-12" db="EMBL/GenBank/DDBJ databases">
        <authorList>
            <person name="Petersen C."/>
        </authorList>
    </citation>
    <scope>NUCLEOTIDE SEQUENCE</scope>
    <source>
        <strain evidence="2">IBT 35675</strain>
    </source>
</reference>